<dbReference type="KEGG" id="pdio:PDMSB3_1085"/>
<keyword evidence="2" id="KW-1003">Cell membrane</keyword>
<dbReference type="EMBL" id="LR699553">
    <property type="protein sequence ID" value="VVD27547.1"/>
    <property type="molecule type" value="Genomic_DNA"/>
</dbReference>
<reference evidence="7 8" key="1">
    <citation type="submission" date="2019-08" db="EMBL/GenBank/DDBJ databases">
        <authorList>
            <person name="Herpell B J."/>
        </authorList>
    </citation>
    <scope>NUCLEOTIDE SEQUENCE [LARGE SCALE GENOMIC DNA]</scope>
    <source>
        <strain evidence="8">Msb3</strain>
    </source>
</reference>
<evidence type="ECO:0000256" key="4">
    <source>
        <dbReference type="ARBA" id="ARBA00022989"/>
    </source>
</evidence>
<name>A0A5Q4Z5Z9_9BURK</name>
<evidence type="ECO:0000256" key="6">
    <source>
        <dbReference type="SAM" id="Phobius"/>
    </source>
</evidence>
<accession>A0A5Q4Z5Z9</accession>
<dbReference type="InterPro" id="IPR036259">
    <property type="entry name" value="MFS_trans_sf"/>
</dbReference>
<evidence type="ECO:0000313" key="7">
    <source>
        <dbReference type="EMBL" id="VVD27547.1"/>
    </source>
</evidence>
<dbReference type="SUPFAM" id="SSF103473">
    <property type="entry name" value="MFS general substrate transporter"/>
    <property type="match status" value="1"/>
</dbReference>
<feature type="transmembrane region" description="Helical" evidence="6">
    <location>
        <begin position="159"/>
        <end position="176"/>
    </location>
</feature>
<dbReference type="GO" id="GO:0022857">
    <property type="term" value="F:transmembrane transporter activity"/>
    <property type="evidence" value="ECO:0007669"/>
    <property type="project" value="TreeGrafter"/>
</dbReference>
<dbReference type="AlphaFoldDB" id="A0A5Q4Z5Z9"/>
<dbReference type="InterPro" id="IPR050189">
    <property type="entry name" value="MFS_Efflux_Transporters"/>
</dbReference>
<keyword evidence="3 6" id="KW-0812">Transmembrane</keyword>
<evidence type="ECO:0000256" key="3">
    <source>
        <dbReference type="ARBA" id="ARBA00022692"/>
    </source>
</evidence>
<feature type="transmembrane region" description="Helical" evidence="6">
    <location>
        <begin position="316"/>
        <end position="334"/>
    </location>
</feature>
<evidence type="ECO:0000256" key="1">
    <source>
        <dbReference type="ARBA" id="ARBA00004651"/>
    </source>
</evidence>
<gene>
    <name evidence="7" type="ORF">PDMSB3_1085</name>
</gene>
<keyword evidence="4 6" id="KW-1133">Transmembrane helix</keyword>
<dbReference type="Gene3D" id="1.20.1250.20">
    <property type="entry name" value="MFS general substrate transporter like domains"/>
    <property type="match status" value="1"/>
</dbReference>
<feature type="transmembrane region" description="Helical" evidence="6">
    <location>
        <begin position="196"/>
        <end position="217"/>
    </location>
</feature>
<comment type="subcellular location">
    <subcellularLocation>
        <location evidence="1">Cell membrane</location>
        <topology evidence="1">Multi-pass membrane protein</topology>
    </subcellularLocation>
</comment>
<evidence type="ECO:0000256" key="2">
    <source>
        <dbReference type="ARBA" id="ARBA00022475"/>
    </source>
</evidence>
<organism evidence="7 8">
    <name type="scientific">Paraburkholderia dioscoreae</name>
    <dbReference type="NCBI Taxonomy" id="2604047"/>
    <lineage>
        <taxon>Bacteria</taxon>
        <taxon>Pseudomonadati</taxon>
        <taxon>Pseudomonadota</taxon>
        <taxon>Betaproteobacteria</taxon>
        <taxon>Burkholderiales</taxon>
        <taxon>Burkholderiaceae</taxon>
        <taxon>Paraburkholderia</taxon>
    </lineage>
</organism>
<feature type="transmembrane region" description="Helical" evidence="6">
    <location>
        <begin position="120"/>
        <end position="138"/>
    </location>
</feature>
<sequence length="353" mass="36053">MGALILAASLVMPLATIFSPAAKRTRLLTAVLFCLAVCSCLCAINPAFGTVFGLPSFSLSLHPALLHPVLLAGAVSSGGVNDGAVGLPWQGTSSARSALFGLVLGLPMATWLSTKFPQPVSFVAAAYLTAAIGIWMMLRHRRRSPGHAAVTKLASPVRLTGVIWVSLAAIALQYAAMFSVFSNSLHLLTDQPAIDFPFASLLMVLFGVGGIAGALLAGGFLRKQPALTALIHPIALASVYVLLYLFAHGPDALTAVAVLSWGATHSGGMLVTQSTLRSLAPETPDVTTALHVCAGSVGVLAGVAVAAVFASALGSTGFLLCGVGLAICSLAAVATQLSRMDLDAPIVARDSTD</sequence>
<feature type="transmembrane region" description="Helical" evidence="6">
    <location>
        <begin position="229"/>
        <end position="247"/>
    </location>
</feature>
<feature type="transmembrane region" description="Helical" evidence="6">
    <location>
        <begin position="30"/>
        <end position="54"/>
    </location>
</feature>
<keyword evidence="8" id="KW-1185">Reference proteome</keyword>
<proteinExistence type="predicted"/>
<feature type="transmembrane region" description="Helical" evidence="6">
    <location>
        <begin position="288"/>
        <end position="310"/>
    </location>
</feature>
<dbReference type="GO" id="GO:0005886">
    <property type="term" value="C:plasma membrane"/>
    <property type="evidence" value="ECO:0007669"/>
    <property type="project" value="UniProtKB-SubCell"/>
</dbReference>
<evidence type="ECO:0000256" key="5">
    <source>
        <dbReference type="ARBA" id="ARBA00023136"/>
    </source>
</evidence>
<protein>
    <submittedName>
        <fullName evidence="7">Major facilitator transporter</fullName>
    </submittedName>
</protein>
<keyword evidence="5 6" id="KW-0472">Membrane</keyword>
<dbReference type="PANTHER" id="PTHR43124:SF3">
    <property type="entry name" value="CHLORAMPHENICOL EFFLUX PUMP RV0191"/>
    <property type="match status" value="1"/>
</dbReference>
<dbReference type="RefSeq" id="WP_165185248.1">
    <property type="nucleotide sequence ID" value="NZ_LR699553.1"/>
</dbReference>
<dbReference type="Proteomes" id="UP000325811">
    <property type="component" value="Chromosome I"/>
</dbReference>
<dbReference type="PANTHER" id="PTHR43124">
    <property type="entry name" value="PURINE EFFLUX PUMP PBUE"/>
    <property type="match status" value="1"/>
</dbReference>
<evidence type="ECO:0000313" key="8">
    <source>
        <dbReference type="Proteomes" id="UP000325811"/>
    </source>
</evidence>